<keyword evidence="1" id="KW-0547">Nucleotide-binding</keyword>
<reference evidence="4" key="1">
    <citation type="journal article" date="2019" name="Int. J. Syst. Evol. Microbiol.">
        <title>The Global Catalogue of Microorganisms (GCM) 10K type strain sequencing project: providing services to taxonomists for standard genome sequencing and annotation.</title>
        <authorList>
            <consortium name="The Broad Institute Genomics Platform"/>
            <consortium name="The Broad Institute Genome Sequencing Center for Infectious Disease"/>
            <person name="Wu L."/>
            <person name="Ma J."/>
        </authorList>
    </citation>
    <scope>NUCLEOTIDE SEQUENCE [LARGE SCALE GENOMIC DNA]</scope>
    <source>
        <strain evidence="4">CCUG 63682</strain>
    </source>
</reference>
<proteinExistence type="predicted"/>
<dbReference type="PROSITE" id="PS50975">
    <property type="entry name" value="ATP_GRASP"/>
    <property type="match status" value="1"/>
</dbReference>
<evidence type="ECO:0000256" key="1">
    <source>
        <dbReference type="PROSITE-ProRule" id="PRU00409"/>
    </source>
</evidence>
<dbReference type="PANTHER" id="PTHR21621">
    <property type="entry name" value="RIBOSOMAL PROTEIN S6 MODIFICATION PROTEIN"/>
    <property type="match status" value="1"/>
</dbReference>
<keyword evidence="4" id="KW-1185">Reference proteome</keyword>
<evidence type="ECO:0000313" key="4">
    <source>
        <dbReference type="Proteomes" id="UP001595953"/>
    </source>
</evidence>
<evidence type="ECO:0000313" key="3">
    <source>
        <dbReference type="EMBL" id="MFC4722880.1"/>
    </source>
</evidence>
<dbReference type="InterPro" id="IPR011761">
    <property type="entry name" value="ATP-grasp"/>
</dbReference>
<dbReference type="GO" id="GO:0016874">
    <property type="term" value="F:ligase activity"/>
    <property type="evidence" value="ECO:0007669"/>
    <property type="project" value="UniProtKB-KW"/>
</dbReference>
<dbReference type="Gene3D" id="3.30.1490.20">
    <property type="entry name" value="ATP-grasp fold, A domain"/>
    <property type="match status" value="1"/>
</dbReference>
<feature type="domain" description="ATP-grasp" evidence="2">
    <location>
        <begin position="143"/>
        <end position="332"/>
    </location>
</feature>
<dbReference type="Gene3D" id="3.30.470.20">
    <property type="entry name" value="ATP-grasp fold, B domain"/>
    <property type="match status" value="1"/>
</dbReference>
<name>A0ABV9N5L5_9FLAO</name>
<dbReference type="SUPFAM" id="SSF56059">
    <property type="entry name" value="Glutathione synthetase ATP-binding domain-like"/>
    <property type="match status" value="1"/>
</dbReference>
<dbReference type="RefSeq" id="WP_387963768.1">
    <property type="nucleotide sequence ID" value="NZ_JBHSGP010000014.1"/>
</dbReference>
<evidence type="ECO:0000259" key="2">
    <source>
        <dbReference type="PROSITE" id="PS50975"/>
    </source>
</evidence>
<dbReference type="EMBL" id="JBHSGP010000014">
    <property type="protein sequence ID" value="MFC4722880.1"/>
    <property type="molecule type" value="Genomic_DNA"/>
</dbReference>
<protein>
    <submittedName>
        <fullName evidence="3">RimK family alpha-L-glutamate ligase</fullName>
    </submittedName>
</protein>
<dbReference type="InterPro" id="IPR013815">
    <property type="entry name" value="ATP_grasp_subdomain_1"/>
</dbReference>
<dbReference type="PANTHER" id="PTHR21621:SF0">
    <property type="entry name" value="BETA-CITRYLGLUTAMATE SYNTHASE B-RELATED"/>
    <property type="match status" value="1"/>
</dbReference>
<accession>A0ABV9N5L5</accession>
<keyword evidence="3" id="KW-0436">Ligase</keyword>
<comment type="caution">
    <text evidence="3">The sequence shown here is derived from an EMBL/GenBank/DDBJ whole genome shotgun (WGS) entry which is preliminary data.</text>
</comment>
<organism evidence="3 4">
    <name type="scientific">Geojedonia litorea</name>
    <dbReference type="NCBI Taxonomy" id="1268269"/>
    <lineage>
        <taxon>Bacteria</taxon>
        <taxon>Pseudomonadati</taxon>
        <taxon>Bacteroidota</taxon>
        <taxon>Flavobacteriia</taxon>
        <taxon>Flavobacteriales</taxon>
        <taxon>Flavobacteriaceae</taxon>
        <taxon>Geojedonia</taxon>
    </lineage>
</organism>
<keyword evidence="1" id="KW-0067">ATP-binding</keyword>
<dbReference type="Proteomes" id="UP001595953">
    <property type="component" value="Unassembled WGS sequence"/>
</dbReference>
<gene>
    <name evidence="3" type="ORF">ACFO5O_11145</name>
</gene>
<sequence>MTILNVLTVFKKALKKIQTIYFCLKKIDWRKAYTLYNKEADIILWYYPLYRKNIFTQSIERDFAFINAFVEQNLPFKVFFGKNIGKYSNKKIFYSVTKYYDGNGFKNYAMILYHISKQLEEQSNIVYPTSHETLLWENKLHMHKQFNDLNINQPKTVFISQETDLSKIELDYPFLIKEPHSSSSMGLYKVNSLTELHNLINTKKPFSRNNALLAQKIIDMRKDVRVILVGDKIMLHYWRINLSNEWKPTATGYGSKVDFEFFPNKWEDYIKNEFKKLNITTGGFDVTWDKDDLEKEPYFLEISPFYQPNPKADMTNVSYSYGEYKKKFKLINSWDKIFVDVVFELQSETVSHFLNKHA</sequence>